<dbReference type="CDD" id="cd00093">
    <property type="entry name" value="HTH_XRE"/>
    <property type="match status" value="1"/>
</dbReference>
<dbReference type="SMART" id="SM00530">
    <property type="entry name" value="HTH_XRE"/>
    <property type="match status" value="1"/>
</dbReference>
<dbReference type="Gene3D" id="1.25.40.10">
    <property type="entry name" value="Tetratricopeptide repeat domain"/>
    <property type="match status" value="1"/>
</dbReference>
<evidence type="ECO:0000313" key="3">
    <source>
        <dbReference type="Proteomes" id="UP000266177"/>
    </source>
</evidence>
<gene>
    <name evidence="2" type="ORF">DQX05_06960</name>
</gene>
<dbReference type="SUPFAM" id="SSF47413">
    <property type="entry name" value="lambda repressor-like DNA-binding domains"/>
    <property type="match status" value="1"/>
</dbReference>
<dbReference type="GO" id="GO:0003677">
    <property type="term" value="F:DNA binding"/>
    <property type="evidence" value="ECO:0007669"/>
    <property type="project" value="InterPro"/>
</dbReference>
<dbReference type="InterPro" id="IPR011990">
    <property type="entry name" value="TPR-like_helical_dom_sf"/>
</dbReference>
<evidence type="ECO:0000259" key="1">
    <source>
        <dbReference type="PROSITE" id="PS50943"/>
    </source>
</evidence>
<dbReference type="InterPro" id="IPR001387">
    <property type="entry name" value="Cro/C1-type_HTH"/>
</dbReference>
<dbReference type="InterPro" id="IPR010982">
    <property type="entry name" value="Lambda_DNA-bd_dom_sf"/>
</dbReference>
<organism evidence="2 3">
    <name type="scientific">Paenibacillus thiaminolyticus</name>
    <name type="common">Bacillus thiaminolyticus</name>
    <dbReference type="NCBI Taxonomy" id="49283"/>
    <lineage>
        <taxon>Bacteria</taxon>
        <taxon>Bacillati</taxon>
        <taxon>Bacillota</taxon>
        <taxon>Bacilli</taxon>
        <taxon>Bacillales</taxon>
        <taxon>Paenibacillaceae</taxon>
        <taxon>Paenibacillus</taxon>
    </lineage>
</organism>
<evidence type="ECO:0000313" key="2">
    <source>
        <dbReference type="EMBL" id="RJG25191.1"/>
    </source>
</evidence>
<dbReference type="SUPFAM" id="SSF81901">
    <property type="entry name" value="HCP-like"/>
    <property type="match status" value="1"/>
</dbReference>
<dbReference type="AlphaFoldDB" id="A0A3A3GKY5"/>
<dbReference type="Proteomes" id="UP000266177">
    <property type="component" value="Unassembled WGS sequence"/>
</dbReference>
<name>A0A3A3GKY5_PANTH</name>
<feature type="domain" description="HTH cro/C1-type" evidence="1">
    <location>
        <begin position="15"/>
        <end position="70"/>
    </location>
</feature>
<dbReference type="Pfam" id="PF01381">
    <property type="entry name" value="HTH_3"/>
    <property type="match status" value="1"/>
</dbReference>
<accession>A0A3A3GKY5</accession>
<dbReference type="EMBL" id="QYZD01000004">
    <property type="protein sequence ID" value="RJG25191.1"/>
    <property type="molecule type" value="Genomic_DNA"/>
</dbReference>
<sequence>MSTVAAKPQRLGELIQYYRQKKELSLSKLQEAVGIDKGSLSRIENSEVKRPDFQSILSIAAVLDIPHDAIVEQYIEIGHKSEVIYTILQNELTTLEHPSLIPKIAAKFLEAPNEDSLDAVEKLYRTIGSVNHPSTQLSLYTLIVDYSRAHGIMPYIAKGLFRKYMIERNDFSRLKETYQVGKNVLDYANFLSEKERILLYYGLSVHAYSLMFYHDAIKFGNYVVENGEEEPLANATHNVCNAYYHLGNYDDCNTYLEKYSHFPYPFVKENVKLMTAFLNGKKGNIESAITQFNNCLDTLSSYNLIHAVTELMELYLHKNDLVAADQLLMYEEQIIESITQPRTTPYKRSRLAHYFRIKGQLLTRKQHEKDAVDSFLKSTLEYVKIGRFTEAFESLSFVTHSMIHNQSIINSEIIKKVDNILQIIAAK</sequence>
<proteinExistence type="predicted"/>
<dbReference type="RefSeq" id="WP_119792135.1">
    <property type="nucleotide sequence ID" value="NZ_QYZD01000004.1"/>
</dbReference>
<comment type="caution">
    <text evidence="2">The sequence shown here is derived from an EMBL/GenBank/DDBJ whole genome shotgun (WGS) entry which is preliminary data.</text>
</comment>
<dbReference type="OrthoDB" id="2508844at2"/>
<reference evidence="2 3" key="1">
    <citation type="submission" date="2018-09" db="EMBL/GenBank/DDBJ databases">
        <title>Paenibacillus SK2017-BO5.</title>
        <authorList>
            <person name="Piskunova J.V."/>
            <person name="Dubiley S.A."/>
            <person name="Severinov K.V."/>
        </authorList>
    </citation>
    <scope>NUCLEOTIDE SEQUENCE [LARGE SCALE GENOMIC DNA]</scope>
    <source>
        <strain evidence="2 3">BO5</strain>
    </source>
</reference>
<dbReference type="Gene3D" id="1.10.260.40">
    <property type="entry name" value="lambda repressor-like DNA-binding domains"/>
    <property type="match status" value="1"/>
</dbReference>
<protein>
    <submittedName>
        <fullName evidence="2">XRE family transcriptional regulator</fullName>
    </submittedName>
</protein>
<dbReference type="PROSITE" id="PS50943">
    <property type="entry name" value="HTH_CROC1"/>
    <property type="match status" value="1"/>
</dbReference>